<dbReference type="OrthoDB" id="10398014at2759"/>
<evidence type="ECO:0000313" key="2">
    <source>
        <dbReference type="EMBL" id="CDW52591.1"/>
    </source>
</evidence>
<accession>A0A077YXV6</accession>
<name>A0A077YXV6_TRITR</name>
<dbReference type="Pfam" id="PF23416">
    <property type="entry name" value="DUF7107"/>
    <property type="match status" value="1"/>
</dbReference>
<dbReference type="AlphaFoldDB" id="A0A077YXV6"/>
<evidence type="ECO:0000259" key="1">
    <source>
        <dbReference type="Pfam" id="PF23416"/>
    </source>
</evidence>
<evidence type="ECO:0000313" key="3">
    <source>
        <dbReference type="Proteomes" id="UP000030665"/>
    </source>
</evidence>
<dbReference type="Proteomes" id="UP000030665">
    <property type="component" value="Unassembled WGS sequence"/>
</dbReference>
<dbReference type="EMBL" id="HG805826">
    <property type="protein sequence ID" value="CDW52591.1"/>
    <property type="molecule type" value="Genomic_DNA"/>
</dbReference>
<protein>
    <recommendedName>
        <fullName evidence="1">DUF7107 domain-containing protein</fullName>
    </recommendedName>
</protein>
<feature type="domain" description="DUF7107" evidence="1">
    <location>
        <begin position="71"/>
        <end position="102"/>
    </location>
</feature>
<sequence length="346" mass="37680">MLNMSTLQVGIMVDIRVDSTRVILDTTRANKNALCRARCAEMLKQSYMQEELKSDYATSAINDVSFSGNKRCKEHSDCNGQQVCFDGACKTAYPTKERCSKDLLTDAVFIGGKKKKIVDMKQVESSFGAKGKDSLRMGFGQHRESHGNEKVVSSHSVGHAIRGNSMLVQQSSNNGSGKFSATQKKYNLSSSANSQLTSKEVHKREISVDGSKATFGNLSSSSHFEAGTYNTHRDGSISQTFYTVEMSTKLSRLNEAQMLVRMLQSSLEGLMLSNVTLTTGGLACHESSCICDGFTCLQKISRLLAEQHSTLGLLPPARQSSNKPSGDGQLDRLSLNLHMDTASSKG</sequence>
<keyword evidence="3" id="KW-1185">Reference proteome</keyword>
<gene>
    <name evidence="2" type="ORF">TTRE_0000085301</name>
</gene>
<reference evidence="2" key="1">
    <citation type="submission" date="2014-01" db="EMBL/GenBank/DDBJ databases">
        <authorList>
            <person name="Aslett M."/>
        </authorList>
    </citation>
    <scope>NUCLEOTIDE SEQUENCE</scope>
</reference>
<organism evidence="2 3">
    <name type="scientific">Trichuris trichiura</name>
    <name type="common">Whipworm</name>
    <name type="synonym">Trichocephalus trichiurus</name>
    <dbReference type="NCBI Taxonomy" id="36087"/>
    <lineage>
        <taxon>Eukaryota</taxon>
        <taxon>Metazoa</taxon>
        <taxon>Ecdysozoa</taxon>
        <taxon>Nematoda</taxon>
        <taxon>Enoplea</taxon>
        <taxon>Dorylaimia</taxon>
        <taxon>Trichinellida</taxon>
        <taxon>Trichuridae</taxon>
        <taxon>Trichuris</taxon>
    </lineage>
</organism>
<dbReference type="InterPro" id="IPR055531">
    <property type="entry name" value="DUF7107"/>
</dbReference>
<proteinExistence type="predicted"/>
<reference evidence="2" key="2">
    <citation type="submission" date="2014-03" db="EMBL/GenBank/DDBJ databases">
        <title>The whipworm genome and dual-species transcriptomics of an intimate host-pathogen interaction.</title>
        <authorList>
            <person name="Foth B.J."/>
            <person name="Tsai I.J."/>
            <person name="Reid A.J."/>
            <person name="Bancroft A.J."/>
            <person name="Nichol S."/>
            <person name="Tracey A."/>
            <person name="Holroyd N."/>
            <person name="Cotton J.A."/>
            <person name="Stanley E.J."/>
            <person name="Zarowiecki M."/>
            <person name="Liu J.Z."/>
            <person name="Huckvale T."/>
            <person name="Cooper P.J."/>
            <person name="Grencis R.K."/>
            <person name="Berriman M."/>
        </authorList>
    </citation>
    <scope>NUCLEOTIDE SEQUENCE [LARGE SCALE GENOMIC DNA]</scope>
</reference>